<proteinExistence type="predicted"/>
<dbReference type="EMBL" id="RBNJ01008158">
    <property type="protein sequence ID" value="RUS27565.1"/>
    <property type="molecule type" value="Genomic_DNA"/>
</dbReference>
<dbReference type="InterPro" id="IPR038765">
    <property type="entry name" value="Papain-like_cys_pep_sf"/>
</dbReference>
<sequence>MPTNSCGTSWMRRQKVLCLASEPDVIHQIFGGALRRQVKCIECRRESNKFDSILNLSLDVANVGSVVEAIT</sequence>
<comment type="caution">
    <text evidence="1">The sequence shown here is derived from an EMBL/GenBank/DDBJ whole genome shotgun (WGS) entry which is preliminary data.</text>
</comment>
<gene>
    <name evidence="1" type="ORF">BC938DRAFT_483057</name>
</gene>
<keyword evidence="2" id="KW-1185">Reference proteome</keyword>
<accession>A0A433QCQ3</accession>
<reference evidence="1 2" key="1">
    <citation type="journal article" date="2018" name="New Phytol.">
        <title>Phylogenomics of Endogonaceae and evolution of mycorrhizas within Mucoromycota.</title>
        <authorList>
            <person name="Chang Y."/>
            <person name="Desiro A."/>
            <person name="Na H."/>
            <person name="Sandor L."/>
            <person name="Lipzen A."/>
            <person name="Clum A."/>
            <person name="Barry K."/>
            <person name="Grigoriev I.V."/>
            <person name="Martin F.M."/>
            <person name="Stajich J.E."/>
            <person name="Smith M.E."/>
            <person name="Bonito G."/>
            <person name="Spatafora J.W."/>
        </authorList>
    </citation>
    <scope>NUCLEOTIDE SEQUENCE [LARGE SCALE GENOMIC DNA]</scope>
    <source>
        <strain evidence="1 2">AD002</strain>
    </source>
</reference>
<dbReference type="SUPFAM" id="SSF54001">
    <property type="entry name" value="Cysteine proteinases"/>
    <property type="match status" value="1"/>
</dbReference>
<evidence type="ECO:0000313" key="1">
    <source>
        <dbReference type="EMBL" id="RUS27565.1"/>
    </source>
</evidence>
<name>A0A433QCQ3_9FUNG</name>
<dbReference type="Gene3D" id="3.90.70.10">
    <property type="entry name" value="Cysteine proteinases"/>
    <property type="match status" value="1"/>
</dbReference>
<evidence type="ECO:0000313" key="2">
    <source>
        <dbReference type="Proteomes" id="UP000274822"/>
    </source>
</evidence>
<organism evidence="1 2">
    <name type="scientific">Jimgerdemannia flammicorona</name>
    <dbReference type="NCBI Taxonomy" id="994334"/>
    <lineage>
        <taxon>Eukaryota</taxon>
        <taxon>Fungi</taxon>
        <taxon>Fungi incertae sedis</taxon>
        <taxon>Mucoromycota</taxon>
        <taxon>Mucoromycotina</taxon>
        <taxon>Endogonomycetes</taxon>
        <taxon>Endogonales</taxon>
        <taxon>Endogonaceae</taxon>
        <taxon>Jimgerdemannia</taxon>
    </lineage>
</organism>
<evidence type="ECO:0008006" key="3">
    <source>
        <dbReference type="Google" id="ProtNLM"/>
    </source>
</evidence>
<protein>
    <recommendedName>
        <fullName evidence="3">USP domain-containing protein</fullName>
    </recommendedName>
</protein>
<dbReference type="AlphaFoldDB" id="A0A433QCQ3"/>
<dbReference type="Proteomes" id="UP000274822">
    <property type="component" value="Unassembled WGS sequence"/>
</dbReference>